<protein>
    <recommendedName>
        <fullName evidence="4">Intracellular proteinase inhibitor BsuPI domain-containing protein</fullName>
    </recommendedName>
</protein>
<dbReference type="AlphaFoldDB" id="A0A3P3TXS0"/>
<evidence type="ECO:0008006" key="4">
    <source>
        <dbReference type="Google" id="ProtNLM"/>
    </source>
</evidence>
<reference evidence="2 3" key="1">
    <citation type="submission" date="2018-11" db="EMBL/GenBank/DDBJ databases">
        <title>Genome sequencing of Paenibacillus sp. KCOM 3021 (= ChDC PVNT-B20).</title>
        <authorList>
            <person name="Kook J.-K."/>
            <person name="Park S.-N."/>
            <person name="Lim Y.K."/>
        </authorList>
    </citation>
    <scope>NUCLEOTIDE SEQUENCE [LARGE SCALE GENOMIC DNA]</scope>
    <source>
        <strain evidence="2 3">KCOM 3021</strain>
    </source>
</reference>
<dbReference type="Proteomes" id="UP000267017">
    <property type="component" value="Unassembled WGS sequence"/>
</dbReference>
<proteinExistence type="predicted"/>
<feature type="chain" id="PRO_5038967863" description="Intracellular proteinase inhibitor BsuPI domain-containing protein" evidence="1">
    <location>
        <begin position="18"/>
        <end position="165"/>
    </location>
</feature>
<dbReference type="RefSeq" id="WP_128630527.1">
    <property type="nucleotide sequence ID" value="NZ_RRCN01000001.1"/>
</dbReference>
<sequence length="165" mass="18582">MRKICVWFMILICLAGAGCQSPDPVEQAVSKPDLQAPLEVPDEQDFFSARISLPEQVGLNETFKIKAYLKNEQDFAVELQSRPDIFHYVIQDESGERVNTVTVMVDSAVIQEFPADKEISESFAYKINEPGTYEVYGIAEFTINKNGASKDYSIETEHMQFEVSG</sequence>
<evidence type="ECO:0000256" key="1">
    <source>
        <dbReference type="SAM" id="SignalP"/>
    </source>
</evidence>
<accession>A0A3P3TXS0</accession>
<comment type="caution">
    <text evidence="2">The sequence shown here is derived from an EMBL/GenBank/DDBJ whole genome shotgun (WGS) entry which is preliminary data.</text>
</comment>
<feature type="signal peptide" evidence="1">
    <location>
        <begin position="1"/>
        <end position="17"/>
    </location>
</feature>
<keyword evidence="3" id="KW-1185">Reference proteome</keyword>
<dbReference type="PROSITE" id="PS51257">
    <property type="entry name" value="PROKAR_LIPOPROTEIN"/>
    <property type="match status" value="1"/>
</dbReference>
<name>A0A3P3TXS0_9BACL</name>
<gene>
    <name evidence="2" type="ORF">EHV15_06560</name>
</gene>
<organism evidence="2 3">
    <name type="scientific">Paenibacillus oralis</name>
    <dbReference type="NCBI Taxonomy" id="2490856"/>
    <lineage>
        <taxon>Bacteria</taxon>
        <taxon>Bacillati</taxon>
        <taxon>Bacillota</taxon>
        <taxon>Bacilli</taxon>
        <taxon>Bacillales</taxon>
        <taxon>Paenibacillaceae</taxon>
        <taxon>Paenibacillus</taxon>
    </lineage>
</organism>
<dbReference type="EMBL" id="RRCN01000001">
    <property type="protein sequence ID" value="RRJ62640.1"/>
    <property type="molecule type" value="Genomic_DNA"/>
</dbReference>
<dbReference type="OrthoDB" id="2611470at2"/>
<evidence type="ECO:0000313" key="3">
    <source>
        <dbReference type="Proteomes" id="UP000267017"/>
    </source>
</evidence>
<keyword evidence="1" id="KW-0732">Signal</keyword>
<evidence type="ECO:0000313" key="2">
    <source>
        <dbReference type="EMBL" id="RRJ62640.1"/>
    </source>
</evidence>